<dbReference type="InterPro" id="IPR016194">
    <property type="entry name" value="SPOC-like_C_dom_sf"/>
</dbReference>
<feature type="region of interest" description="Disordered" evidence="7">
    <location>
        <begin position="373"/>
        <end position="414"/>
    </location>
</feature>
<dbReference type="Pfam" id="PF00076">
    <property type="entry name" value="RRM_1"/>
    <property type="match status" value="2"/>
</dbReference>
<feature type="compositionally biased region" description="Basic and acidic residues" evidence="7">
    <location>
        <begin position="171"/>
        <end position="181"/>
    </location>
</feature>
<keyword evidence="3" id="KW-0597">Phosphoprotein</keyword>
<dbReference type="WBParaSite" id="ACRNAN_scaffold134.g17369.t1">
    <property type="protein sequence ID" value="ACRNAN_scaffold134.g17369.t1"/>
    <property type="gene ID" value="ACRNAN_scaffold134.g17369"/>
</dbReference>
<dbReference type="GO" id="GO:0003723">
    <property type="term" value="F:RNA binding"/>
    <property type="evidence" value="ECO:0007669"/>
    <property type="project" value="UniProtKB-UniRule"/>
</dbReference>
<dbReference type="InterPro" id="IPR012677">
    <property type="entry name" value="Nucleotide-bd_a/b_plait_sf"/>
</dbReference>
<evidence type="ECO:0000256" key="2">
    <source>
        <dbReference type="ARBA" id="ARBA00005387"/>
    </source>
</evidence>
<evidence type="ECO:0000256" key="1">
    <source>
        <dbReference type="ARBA" id="ARBA00004123"/>
    </source>
</evidence>
<dbReference type="Gene3D" id="2.40.290.10">
    <property type="match status" value="1"/>
</dbReference>
<dbReference type="InterPro" id="IPR000504">
    <property type="entry name" value="RRM_dom"/>
</dbReference>
<dbReference type="AlphaFoldDB" id="A0A914CST5"/>
<protein>
    <submittedName>
        <fullName evidence="11">Uncharacterized protein</fullName>
    </submittedName>
</protein>
<name>A0A914CST5_9BILA</name>
<feature type="compositionally biased region" description="Polar residues" evidence="7">
    <location>
        <begin position="203"/>
        <end position="214"/>
    </location>
</feature>
<dbReference type="SUPFAM" id="SSF100939">
    <property type="entry name" value="SPOC domain-like"/>
    <property type="match status" value="1"/>
</dbReference>
<feature type="domain" description="RRM" evidence="8">
    <location>
        <begin position="218"/>
        <end position="296"/>
    </location>
</feature>
<evidence type="ECO:0000256" key="4">
    <source>
        <dbReference type="ARBA" id="ARBA00022884"/>
    </source>
</evidence>
<keyword evidence="4 6" id="KW-0694">RNA-binding</keyword>
<dbReference type="Gene3D" id="3.30.70.330">
    <property type="match status" value="2"/>
</dbReference>
<evidence type="ECO:0000313" key="11">
    <source>
        <dbReference type="WBParaSite" id="ACRNAN_scaffold134.g17369.t1"/>
    </source>
</evidence>
<dbReference type="PANTHER" id="PTHR23189">
    <property type="entry name" value="RNA RECOGNITION MOTIF-CONTAINING"/>
    <property type="match status" value="1"/>
</dbReference>
<dbReference type="Proteomes" id="UP000887540">
    <property type="component" value="Unplaced"/>
</dbReference>
<comment type="similarity">
    <text evidence="2">Belongs to the RRM Spen family.</text>
</comment>
<feature type="domain" description="SPOC" evidence="9">
    <location>
        <begin position="419"/>
        <end position="566"/>
    </location>
</feature>
<comment type="subcellular location">
    <subcellularLocation>
        <location evidence="1">Nucleus</location>
    </subcellularLocation>
</comment>
<dbReference type="SMART" id="SM00360">
    <property type="entry name" value="RRM"/>
    <property type="match status" value="3"/>
</dbReference>
<feature type="domain" description="RRM" evidence="8">
    <location>
        <begin position="300"/>
        <end position="374"/>
    </location>
</feature>
<keyword evidence="10" id="KW-1185">Reference proteome</keyword>
<feature type="compositionally biased region" description="Basic and acidic residues" evidence="7">
    <location>
        <begin position="43"/>
        <end position="54"/>
    </location>
</feature>
<dbReference type="InterPro" id="IPR035979">
    <property type="entry name" value="RBD_domain_sf"/>
</dbReference>
<organism evidence="10 11">
    <name type="scientific">Acrobeloides nanus</name>
    <dbReference type="NCBI Taxonomy" id="290746"/>
    <lineage>
        <taxon>Eukaryota</taxon>
        <taxon>Metazoa</taxon>
        <taxon>Ecdysozoa</taxon>
        <taxon>Nematoda</taxon>
        <taxon>Chromadorea</taxon>
        <taxon>Rhabditida</taxon>
        <taxon>Tylenchina</taxon>
        <taxon>Cephalobomorpha</taxon>
        <taxon>Cephaloboidea</taxon>
        <taxon>Cephalobidae</taxon>
        <taxon>Acrobeloides</taxon>
    </lineage>
</organism>
<dbReference type="PROSITE" id="PS50102">
    <property type="entry name" value="RRM"/>
    <property type="match status" value="2"/>
</dbReference>
<evidence type="ECO:0000259" key="9">
    <source>
        <dbReference type="PROSITE" id="PS50917"/>
    </source>
</evidence>
<evidence type="ECO:0000256" key="7">
    <source>
        <dbReference type="SAM" id="MobiDB-lite"/>
    </source>
</evidence>
<reference evidence="11" key="1">
    <citation type="submission" date="2022-11" db="UniProtKB">
        <authorList>
            <consortium name="WormBaseParasite"/>
        </authorList>
    </citation>
    <scope>IDENTIFICATION</scope>
</reference>
<dbReference type="Pfam" id="PF07744">
    <property type="entry name" value="SPOC"/>
    <property type="match status" value="1"/>
</dbReference>
<feature type="region of interest" description="Disordered" evidence="7">
    <location>
        <begin position="1"/>
        <end position="55"/>
    </location>
</feature>
<evidence type="ECO:0000256" key="6">
    <source>
        <dbReference type="PROSITE-ProRule" id="PRU00176"/>
    </source>
</evidence>
<dbReference type="InterPro" id="IPR012921">
    <property type="entry name" value="SPOC_C"/>
</dbReference>
<feature type="compositionally biased region" description="Low complexity" evidence="7">
    <location>
        <begin position="402"/>
        <end position="413"/>
    </location>
</feature>
<dbReference type="GO" id="GO:0005634">
    <property type="term" value="C:nucleus"/>
    <property type="evidence" value="ECO:0007669"/>
    <property type="project" value="UniProtKB-SubCell"/>
</dbReference>
<evidence type="ECO:0000256" key="5">
    <source>
        <dbReference type="ARBA" id="ARBA00023242"/>
    </source>
</evidence>
<sequence>MGFSSKDGNRSSRPAAYSNSNERNSRSYRSPPLPLKFARRHSPRDDHRSRREATDTLSPFYRERFGSHSPEDYLNLRLSRFDSSLTKEKIRRVIEDEFYQLRPFEIKIVRNPDDDEQLAYVNFERPNCAKEVRRSMIPRLQKVLGRRLMLDPTGVLRDQEGKYVPDRFNRAQLAVERERSPGRNSSRRRTPPRGSKSSKNREGNPTFNLNQDDTQATRTLFVGNLPGDVRESEIRRVFEIYGVVEEVDIKVLSDNNAAYAFIQFKTVDQSIEARKSQHNKPMRPGSSKCQIGYGKSQVSRRLWVGGLGDWCTEKILRDEFDRYGMVEDIEYDDGDEYAYIKFADKQAASDACREMKNFPLGGPEHRVIVDFAKDEKNDKKRKRGHSSSSDSDYSDRKRRRSSSPSLSASPSRSGYIETLDELKDEVASTWKGLVILKKAEYPLRFYRVFGKEHLLQDLLRDDDGNALKLNVNQRLPLDNNFYQKMIDHDKNELALMVAVEGDRPVESLVKYLSEKNAAGVVTVDGGVVYILSNSETSDRLVKFFCPRIALIKPGSNYLLVALKKSKPATT</sequence>
<accession>A0A914CST5</accession>
<dbReference type="PROSITE" id="PS50917">
    <property type="entry name" value="SPOC"/>
    <property type="match status" value="1"/>
</dbReference>
<feature type="region of interest" description="Disordered" evidence="7">
    <location>
        <begin position="171"/>
        <end position="214"/>
    </location>
</feature>
<evidence type="ECO:0000259" key="8">
    <source>
        <dbReference type="PROSITE" id="PS50102"/>
    </source>
</evidence>
<evidence type="ECO:0000256" key="3">
    <source>
        <dbReference type="ARBA" id="ARBA00022553"/>
    </source>
</evidence>
<feature type="compositionally biased region" description="Low complexity" evidence="7">
    <location>
        <begin position="17"/>
        <end position="30"/>
    </location>
</feature>
<dbReference type="SUPFAM" id="SSF54928">
    <property type="entry name" value="RNA-binding domain, RBD"/>
    <property type="match status" value="1"/>
</dbReference>
<keyword evidence="5" id="KW-0539">Nucleus</keyword>
<evidence type="ECO:0000313" key="10">
    <source>
        <dbReference type="Proteomes" id="UP000887540"/>
    </source>
</evidence>
<proteinExistence type="inferred from homology"/>
<dbReference type="InterPro" id="IPR010912">
    <property type="entry name" value="SPOC_met"/>
</dbReference>